<sequence length="323" mass="37773">MDAHEASLSPKDRKNFWVDRFNIWRAAQEKLGPADILKISYQPSLWLRSECDTPDRLEFRPIATHIWKEVDRELLQAAYRESIRAEPRPLRAPWILDADPQHATSYRHNSGFYQFESRIPKIRRHATKTYSYETFKRVLKEVADSVQELQSRNPEWKKITRYVFLGHAGCTFAVDPSKNIGQLLMLQKIVETIQKKQGGKGVYEVYASVELMHNSLLKPEKFVDGNINPLWSSKDFRKELTDRGKRRWEACLSEEKKFLKKEFDISLLSRGDILGRKSLFIDAKDTLLFAPNNLLTSEDLAYISKQNFQILLCRNLLGRQEIK</sequence>
<evidence type="ECO:0000313" key="2">
    <source>
        <dbReference type="Proteomes" id="UP000267821"/>
    </source>
</evidence>
<keyword evidence="2" id="KW-1185">Reference proteome</keyword>
<evidence type="ECO:0000313" key="1">
    <source>
        <dbReference type="EMBL" id="RPB22930.1"/>
    </source>
</evidence>
<dbReference type="OrthoDB" id="10312457at2759"/>
<dbReference type="Proteomes" id="UP000267821">
    <property type="component" value="Unassembled WGS sequence"/>
</dbReference>
<proteinExistence type="predicted"/>
<reference evidence="1 2" key="1">
    <citation type="journal article" date="2018" name="Nat. Ecol. Evol.">
        <title>Pezizomycetes genomes reveal the molecular basis of ectomycorrhizal truffle lifestyle.</title>
        <authorList>
            <person name="Murat C."/>
            <person name="Payen T."/>
            <person name="Noel B."/>
            <person name="Kuo A."/>
            <person name="Morin E."/>
            <person name="Chen J."/>
            <person name="Kohler A."/>
            <person name="Krizsan K."/>
            <person name="Balestrini R."/>
            <person name="Da Silva C."/>
            <person name="Montanini B."/>
            <person name="Hainaut M."/>
            <person name="Levati E."/>
            <person name="Barry K.W."/>
            <person name="Belfiori B."/>
            <person name="Cichocki N."/>
            <person name="Clum A."/>
            <person name="Dockter R.B."/>
            <person name="Fauchery L."/>
            <person name="Guy J."/>
            <person name="Iotti M."/>
            <person name="Le Tacon F."/>
            <person name="Lindquist E.A."/>
            <person name="Lipzen A."/>
            <person name="Malagnac F."/>
            <person name="Mello A."/>
            <person name="Molinier V."/>
            <person name="Miyauchi S."/>
            <person name="Poulain J."/>
            <person name="Riccioni C."/>
            <person name="Rubini A."/>
            <person name="Sitrit Y."/>
            <person name="Splivallo R."/>
            <person name="Traeger S."/>
            <person name="Wang M."/>
            <person name="Zifcakova L."/>
            <person name="Wipf D."/>
            <person name="Zambonelli A."/>
            <person name="Paolocci F."/>
            <person name="Nowrousian M."/>
            <person name="Ottonello S."/>
            <person name="Baldrian P."/>
            <person name="Spatafora J.W."/>
            <person name="Henrissat B."/>
            <person name="Nagy L.G."/>
            <person name="Aury J.M."/>
            <person name="Wincker P."/>
            <person name="Grigoriev I.V."/>
            <person name="Bonfante P."/>
            <person name="Martin F.M."/>
        </authorList>
    </citation>
    <scope>NUCLEOTIDE SEQUENCE [LARGE SCALE GENOMIC DNA]</scope>
    <source>
        <strain evidence="1 2">ATCC MYA-4762</strain>
    </source>
</reference>
<accession>A0A3N4LJA6</accession>
<protein>
    <submittedName>
        <fullName evidence="1">Uncharacterized protein</fullName>
    </submittedName>
</protein>
<dbReference type="AlphaFoldDB" id="A0A3N4LJA6"/>
<name>A0A3N4LJA6_9PEZI</name>
<dbReference type="EMBL" id="ML121549">
    <property type="protein sequence ID" value="RPB22930.1"/>
    <property type="molecule type" value="Genomic_DNA"/>
</dbReference>
<organism evidence="1 2">
    <name type="scientific">Terfezia boudieri ATCC MYA-4762</name>
    <dbReference type="NCBI Taxonomy" id="1051890"/>
    <lineage>
        <taxon>Eukaryota</taxon>
        <taxon>Fungi</taxon>
        <taxon>Dikarya</taxon>
        <taxon>Ascomycota</taxon>
        <taxon>Pezizomycotina</taxon>
        <taxon>Pezizomycetes</taxon>
        <taxon>Pezizales</taxon>
        <taxon>Pezizaceae</taxon>
        <taxon>Terfezia</taxon>
    </lineage>
</organism>
<gene>
    <name evidence="1" type="ORF">L211DRAFT_884242</name>
</gene>
<dbReference type="InParanoid" id="A0A3N4LJA6"/>